<dbReference type="PRINTS" id="PR00097">
    <property type="entry name" value="ANTSNTHASEII"/>
</dbReference>
<keyword evidence="3" id="KW-0032">Aminotransferase</keyword>
<dbReference type="GO" id="GO:0046820">
    <property type="term" value="F:4-amino-4-deoxychorismate synthase activity"/>
    <property type="evidence" value="ECO:0007669"/>
    <property type="project" value="UniProtKB-EC"/>
</dbReference>
<accession>A0A1C3RLM4</accession>
<dbReference type="InterPro" id="IPR006221">
    <property type="entry name" value="TrpG/PapA_dom"/>
</dbReference>
<dbReference type="RefSeq" id="WP_069190172.1">
    <property type="nucleotide sequence ID" value="NZ_FLYE01000048.1"/>
</dbReference>
<organism evidence="3 4">
    <name type="scientific">Candidatus Terasakiella magnetica</name>
    <dbReference type="NCBI Taxonomy" id="1867952"/>
    <lineage>
        <taxon>Bacteria</taxon>
        <taxon>Pseudomonadati</taxon>
        <taxon>Pseudomonadota</taxon>
        <taxon>Alphaproteobacteria</taxon>
        <taxon>Rhodospirillales</taxon>
        <taxon>Terasakiellaceae</taxon>
        <taxon>Terasakiella</taxon>
    </lineage>
</organism>
<dbReference type="Gene3D" id="3.40.50.880">
    <property type="match status" value="1"/>
</dbReference>
<dbReference type="Pfam" id="PF00117">
    <property type="entry name" value="GATase"/>
    <property type="match status" value="1"/>
</dbReference>
<dbReference type="PANTHER" id="PTHR43418">
    <property type="entry name" value="MULTIFUNCTIONAL TRYPTOPHAN BIOSYNTHESIS PROTEIN-RELATED"/>
    <property type="match status" value="1"/>
</dbReference>
<dbReference type="PROSITE" id="PS51273">
    <property type="entry name" value="GATASE_TYPE_1"/>
    <property type="match status" value="1"/>
</dbReference>
<dbReference type="InterPro" id="IPR050472">
    <property type="entry name" value="Anth_synth/Amidotransfase"/>
</dbReference>
<keyword evidence="3" id="KW-0808">Transferase</keyword>
<dbReference type="InterPro" id="IPR029062">
    <property type="entry name" value="Class_I_gatase-like"/>
</dbReference>
<sequence length="189" mass="20808">MILLIDNYDSFVYNLARYLEELYYDTKVVRNDEITLEEIITLNPQAIILSPGPCGPDKAGICLELVEHLGGKTPILGVCLGHQVIAQSFKGTVRRSKIPMHGKSSLIQHDATGLFEGLASPLQVGRYHSLSIEASSELEVNATSPDGEIMAIKHKDLPIWGVQFHPESILTHQGHDILKNFLKLAGVLT</sequence>
<dbReference type="PANTHER" id="PTHR43418:SF4">
    <property type="entry name" value="MULTIFUNCTIONAL TRYPTOPHAN BIOSYNTHESIS PROTEIN"/>
    <property type="match status" value="1"/>
</dbReference>
<dbReference type="AlphaFoldDB" id="A0A1C3RLM4"/>
<evidence type="ECO:0000259" key="2">
    <source>
        <dbReference type="Pfam" id="PF00117"/>
    </source>
</evidence>
<dbReference type="SUPFAM" id="SSF52317">
    <property type="entry name" value="Class I glutamine amidotransferase-like"/>
    <property type="match status" value="1"/>
</dbReference>
<protein>
    <submittedName>
        <fullName evidence="3">Aminodeoxychorismate synthase, subunit II</fullName>
        <ecNumber evidence="3">2.6.1.85</ecNumber>
    </submittedName>
</protein>
<dbReference type="PRINTS" id="PR00096">
    <property type="entry name" value="GATASE"/>
</dbReference>
<dbReference type="GO" id="GO:0004049">
    <property type="term" value="F:anthranilate synthase activity"/>
    <property type="evidence" value="ECO:0007669"/>
    <property type="project" value="TreeGrafter"/>
</dbReference>
<dbReference type="InterPro" id="IPR017926">
    <property type="entry name" value="GATASE"/>
</dbReference>
<dbReference type="CDD" id="cd01743">
    <property type="entry name" value="GATase1_Anthranilate_Synthase"/>
    <property type="match status" value="1"/>
</dbReference>
<dbReference type="EMBL" id="FLYE01000048">
    <property type="protein sequence ID" value="SCA58167.1"/>
    <property type="molecule type" value="Genomic_DNA"/>
</dbReference>
<name>A0A1C3RLM4_9PROT</name>
<evidence type="ECO:0000313" key="3">
    <source>
        <dbReference type="EMBL" id="SCA58167.1"/>
    </source>
</evidence>
<dbReference type="OrthoDB" id="9803598at2"/>
<reference evidence="3 4" key="1">
    <citation type="submission" date="2016-07" db="EMBL/GenBank/DDBJ databases">
        <authorList>
            <person name="Lefevre C.T."/>
        </authorList>
    </citation>
    <scope>NUCLEOTIDE SEQUENCE [LARGE SCALE GENOMIC DNA]</scope>
    <source>
        <strain evidence="3">PR1</strain>
    </source>
</reference>
<dbReference type="EC" id="2.6.1.85" evidence="3"/>
<keyword evidence="1" id="KW-0315">Glutamine amidotransferase</keyword>
<dbReference type="STRING" id="1867952.MTBPR1_90014"/>
<dbReference type="Proteomes" id="UP000231658">
    <property type="component" value="Unassembled WGS sequence"/>
</dbReference>
<dbReference type="FunFam" id="3.40.50.880:FF:000003">
    <property type="entry name" value="Anthranilate synthase component II"/>
    <property type="match status" value="1"/>
</dbReference>
<proteinExistence type="predicted"/>
<dbReference type="PRINTS" id="PR00099">
    <property type="entry name" value="CPSGATASE"/>
</dbReference>
<dbReference type="GO" id="GO:0005829">
    <property type="term" value="C:cytosol"/>
    <property type="evidence" value="ECO:0007669"/>
    <property type="project" value="TreeGrafter"/>
</dbReference>
<feature type="domain" description="Glutamine amidotransferase" evidence="2">
    <location>
        <begin position="3"/>
        <end position="182"/>
    </location>
</feature>
<evidence type="ECO:0000256" key="1">
    <source>
        <dbReference type="ARBA" id="ARBA00022962"/>
    </source>
</evidence>
<dbReference type="NCBIfam" id="TIGR00566">
    <property type="entry name" value="trpG_papA"/>
    <property type="match status" value="1"/>
</dbReference>
<gene>
    <name evidence="3" type="primary">pabA</name>
    <name evidence="3" type="ORF">MTBPR1_90014</name>
</gene>
<dbReference type="GO" id="GO:0000162">
    <property type="term" value="P:L-tryptophan biosynthetic process"/>
    <property type="evidence" value="ECO:0007669"/>
    <property type="project" value="TreeGrafter"/>
</dbReference>
<keyword evidence="4" id="KW-1185">Reference proteome</keyword>
<evidence type="ECO:0000313" key="4">
    <source>
        <dbReference type="Proteomes" id="UP000231658"/>
    </source>
</evidence>